<protein>
    <submittedName>
        <fullName evidence="2">Uncharacterized protein</fullName>
    </submittedName>
</protein>
<organism evidence="2 3">
    <name type="scientific">Portunus trituberculatus</name>
    <name type="common">Swimming crab</name>
    <name type="synonym">Neptunus trituberculatus</name>
    <dbReference type="NCBI Taxonomy" id="210409"/>
    <lineage>
        <taxon>Eukaryota</taxon>
        <taxon>Metazoa</taxon>
        <taxon>Ecdysozoa</taxon>
        <taxon>Arthropoda</taxon>
        <taxon>Crustacea</taxon>
        <taxon>Multicrustacea</taxon>
        <taxon>Malacostraca</taxon>
        <taxon>Eumalacostraca</taxon>
        <taxon>Eucarida</taxon>
        <taxon>Decapoda</taxon>
        <taxon>Pleocyemata</taxon>
        <taxon>Brachyura</taxon>
        <taxon>Eubrachyura</taxon>
        <taxon>Portunoidea</taxon>
        <taxon>Portunidae</taxon>
        <taxon>Portuninae</taxon>
        <taxon>Portunus</taxon>
    </lineage>
</organism>
<feature type="region of interest" description="Disordered" evidence="1">
    <location>
        <begin position="44"/>
        <end position="64"/>
    </location>
</feature>
<evidence type="ECO:0000313" key="2">
    <source>
        <dbReference type="EMBL" id="MPC44562.1"/>
    </source>
</evidence>
<dbReference type="AlphaFoldDB" id="A0A5B7FDM7"/>
<name>A0A5B7FDM7_PORTR</name>
<dbReference type="Proteomes" id="UP000324222">
    <property type="component" value="Unassembled WGS sequence"/>
</dbReference>
<proteinExistence type="predicted"/>
<accession>A0A5B7FDM7</accession>
<gene>
    <name evidence="2" type="ORF">E2C01_038238</name>
</gene>
<reference evidence="2 3" key="1">
    <citation type="submission" date="2019-05" db="EMBL/GenBank/DDBJ databases">
        <title>Another draft genome of Portunus trituberculatus and its Hox gene families provides insights of decapod evolution.</title>
        <authorList>
            <person name="Jeong J.-H."/>
            <person name="Song I."/>
            <person name="Kim S."/>
            <person name="Choi T."/>
            <person name="Kim D."/>
            <person name="Ryu S."/>
            <person name="Kim W."/>
        </authorList>
    </citation>
    <scope>NUCLEOTIDE SEQUENCE [LARGE SCALE GENOMIC DNA]</scope>
    <source>
        <tissue evidence="2">Muscle</tissue>
    </source>
</reference>
<evidence type="ECO:0000313" key="3">
    <source>
        <dbReference type="Proteomes" id="UP000324222"/>
    </source>
</evidence>
<evidence type="ECO:0000256" key="1">
    <source>
        <dbReference type="SAM" id="MobiDB-lite"/>
    </source>
</evidence>
<comment type="caution">
    <text evidence="2">The sequence shown here is derived from an EMBL/GenBank/DDBJ whole genome shotgun (WGS) entry which is preliminary data.</text>
</comment>
<dbReference type="EMBL" id="VSRR010006340">
    <property type="protein sequence ID" value="MPC44562.1"/>
    <property type="molecule type" value="Genomic_DNA"/>
</dbReference>
<keyword evidence="3" id="KW-1185">Reference proteome</keyword>
<sequence length="64" mass="7030">MYVLLSGLITVPDLMRVTIQNIHRRDNSRQLSLVECDGEDGLQPASQRAIASQPALPTAARERG</sequence>